<feature type="binding site" evidence="11">
    <location>
        <position position="134"/>
    </location>
    <ligand>
        <name>Zn(2+)</name>
        <dbReference type="ChEBI" id="CHEBI:29105"/>
    </ligand>
</feature>
<dbReference type="GO" id="GO:0045892">
    <property type="term" value="P:negative regulation of DNA-templated transcription"/>
    <property type="evidence" value="ECO:0007669"/>
    <property type="project" value="TreeGrafter"/>
</dbReference>
<dbReference type="Gene3D" id="3.30.1490.190">
    <property type="match status" value="1"/>
</dbReference>
<evidence type="ECO:0000256" key="11">
    <source>
        <dbReference type="PIRSR" id="PIRSR602481-1"/>
    </source>
</evidence>
<reference evidence="12" key="1">
    <citation type="submission" date="2022-10" db="EMBL/GenBank/DDBJ databases">
        <title>The WGS of Solirubrobacter ginsenosidimutans DSM 21036.</title>
        <authorList>
            <person name="Jiang Z."/>
        </authorList>
    </citation>
    <scope>NUCLEOTIDE SEQUENCE</scope>
    <source>
        <strain evidence="12">DSM 21036</strain>
    </source>
</reference>
<evidence type="ECO:0000256" key="5">
    <source>
        <dbReference type="ARBA" id="ARBA00022723"/>
    </source>
</evidence>
<comment type="subcellular location">
    <subcellularLocation>
        <location evidence="1">Cytoplasm</location>
    </subcellularLocation>
</comment>
<proteinExistence type="inferred from homology"/>
<organism evidence="12 13">
    <name type="scientific">Solirubrobacter ginsenosidimutans</name>
    <dbReference type="NCBI Taxonomy" id="490573"/>
    <lineage>
        <taxon>Bacteria</taxon>
        <taxon>Bacillati</taxon>
        <taxon>Actinomycetota</taxon>
        <taxon>Thermoleophilia</taxon>
        <taxon>Solirubrobacterales</taxon>
        <taxon>Solirubrobacteraceae</taxon>
        <taxon>Solirubrobacter</taxon>
    </lineage>
</organism>
<dbReference type="InterPro" id="IPR036390">
    <property type="entry name" value="WH_DNA-bd_sf"/>
</dbReference>
<sequence length="146" mass="15722">MLLADLEERLRNAGLRVTSSRVAVLRVLAEADDHPRVDQVIERVRRGGLSISTQAAYDVCEALRQQGLARRIALAGGPTRYEARAGDNHHHLVCRSCGLTVDVDCVHGTAPCLEAPNTAGFAVDEAEVTFWGLCPSCQSEIEGEAA</sequence>
<keyword evidence="5 11" id="KW-0479">Metal-binding</keyword>
<comment type="similarity">
    <text evidence="2">Belongs to the Fur family.</text>
</comment>
<dbReference type="GO" id="GO:1900376">
    <property type="term" value="P:regulation of secondary metabolite biosynthetic process"/>
    <property type="evidence" value="ECO:0007669"/>
    <property type="project" value="TreeGrafter"/>
</dbReference>
<dbReference type="PANTHER" id="PTHR33202">
    <property type="entry name" value="ZINC UPTAKE REGULATION PROTEIN"/>
    <property type="match status" value="1"/>
</dbReference>
<keyword evidence="6 11" id="KW-0862">Zinc</keyword>
<evidence type="ECO:0000256" key="10">
    <source>
        <dbReference type="ARBA" id="ARBA00023163"/>
    </source>
</evidence>
<keyword evidence="9" id="KW-0238">DNA-binding</keyword>
<evidence type="ECO:0000313" key="12">
    <source>
        <dbReference type="EMBL" id="MDA0166772.1"/>
    </source>
</evidence>
<dbReference type="InterPro" id="IPR036388">
    <property type="entry name" value="WH-like_DNA-bd_sf"/>
</dbReference>
<evidence type="ECO:0000256" key="4">
    <source>
        <dbReference type="ARBA" id="ARBA00022491"/>
    </source>
</evidence>
<feature type="binding site" evidence="11">
    <location>
        <position position="97"/>
    </location>
    <ligand>
        <name>Zn(2+)</name>
        <dbReference type="ChEBI" id="CHEBI:29105"/>
    </ligand>
</feature>
<keyword evidence="7" id="KW-0408">Iron</keyword>
<dbReference type="GO" id="GO:0008270">
    <property type="term" value="F:zinc ion binding"/>
    <property type="evidence" value="ECO:0007669"/>
    <property type="project" value="TreeGrafter"/>
</dbReference>
<dbReference type="Gene3D" id="1.10.10.10">
    <property type="entry name" value="Winged helix-like DNA-binding domain superfamily/Winged helix DNA-binding domain"/>
    <property type="match status" value="1"/>
</dbReference>
<dbReference type="EMBL" id="JAPDOD010000075">
    <property type="protein sequence ID" value="MDA0166772.1"/>
    <property type="molecule type" value="Genomic_DNA"/>
</dbReference>
<evidence type="ECO:0000256" key="9">
    <source>
        <dbReference type="ARBA" id="ARBA00023125"/>
    </source>
</evidence>
<feature type="binding site" evidence="11">
    <location>
        <position position="137"/>
    </location>
    <ligand>
        <name>Zn(2+)</name>
        <dbReference type="ChEBI" id="CHEBI:29105"/>
    </ligand>
</feature>
<evidence type="ECO:0000256" key="7">
    <source>
        <dbReference type="ARBA" id="ARBA00023004"/>
    </source>
</evidence>
<dbReference type="GO" id="GO:0005737">
    <property type="term" value="C:cytoplasm"/>
    <property type="evidence" value="ECO:0007669"/>
    <property type="project" value="UniProtKB-SubCell"/>
</dbReference>
<dbReference type="Proteomes" id="UP001149140">
    <property type="component" value="Unassembled WGS sequence"/>
</dbReference>
<dbReference type="CDD" id="cd07153">
    <property type="entry name" value="Fur_like"/>
    <property type="match status" value="1"/>
</dbReference>
<evidence type="ECO:0000313" key="13">
    <source>
        <dbReference type="Proteomes" id="UP001149140"/>
    </source>
</evidence>
<evidence type="ECO:0000256" key="8">
    <source>
        <dbReference type="ARBA" id="ARBA00023015"/>
    </source>
</evidence>
<dbReference type="Pfam" id="PF01475">
    <property type="entry name" value="FUR"/>
    <property type="match status" value="1"/>
</dbReference>
<dbReference type="InterPro" id="IPR043135">
    <property type="entry name" value="Fur_C"/>
</dbReference>
<evidence type="ECO:0000256" key="2">
    <source>
        <dbReference type="ARBA" id="ARBA00007957"/>
    </source>
</evidence>
<protein>
    <submittedName>
        <fullName evidence="12">Transcriptional repressor</fullName>
    </submittedName>
</protein>
<dbReference type="GO" id="GO:0000976">
    <property type="term" value="F:transcription cis-regulatory region binding"/>
    <property type="evidence" value="ECO:0007669"/>
    <property type="project" value="TreeGrafter"/>
</dbReference>
<keyword evidence="10" id="KW-0804">Transcription</keyword>
<dbReference type="AlphaFoldDB" id="A0A9X3S6G9"/>
<keyword evidence="8" id="KW-0805">Transcription regulation</keyword>
<comment type="caution">
    <text evidence="12">The sequence shown here is derived from an EMBL/GenBank/DDBJ whole genome shotgun (WGS) entry which is preliminary data.</text>
</comment>
<dbReference type="PANTHER" id="PTHR33202:SF18">
    <property type="entry name" value="TRANSCRIPTIONAL REGULATOR FURA"/>
    <property type="match status" value="1"/>
</dbReference>
<keyword evidence="13" id="KW-1185">Reference proteome</keyword>
<gene>
    <name evidence="12" type="ORF">OM076_41305</name>
</gene>
<comment type="cofactor">
    <cofactor evidence="11">
        <name>Zn(2+)</name>
        <dbReference type="ChEBI" id="CHEBI:29105"/>
    </cofactor>
    <text evidence="11">Binds 1 zinc ion per subunit.</text>
</comment>
<dbReference type="InterPro" id="IPR002481">
    <property type="entry name" value="FUR"/>
</dbReference>
<keyword evidence="3" id="KW-0963">Cytoplasm</keyword>
<dbReference type="GO" id="GO:0003700">
    <property type="term" value="F:DNA-binding transcription factor activity"/>
    <property type="evidence" value="ECO:0007669"/>
    <property type="project" value="InterPro"/>
</dbReference>
<accession>A0A9X3S6G9</accession>
<evidence type="ECO:0000256" key="6">
    <source>
        <dbReference type="ARBA" id="ARBA00022833"/>
    </source>
</evidence>
<feature type="binding site" evidence="11">
    <location>
        <position position="94"/>
    </location>
    <ligand>
        <name>Zn(2+)</name>
        <dbReference type="ChEBI" id="CHEBI:29105"/>
    </ligand>
</feature>
<evidence type="ECO:0000256" key="3">
    <source>
        <dbReference type="ARBA" id="ARBA00022490"/>
    </source>
</evidence>
<name>A0A9X3S6G9_9ACTN</name>
<evidence type="ECO:0000256" key="1">
    <source>
        <dbReference type="ARBA" id="ARBA00004496"/>
    </source>
</evidence>
<keyword evidence="4" id="KW-0678">Repressor</keyword>
<dbReference type="SUPFAM" id="SSF46785">
    <property type="entry name" value="Winged helix' DNA-binding domain"/>
    <property type="match status" value="1"/>
</dbReference>